<evidence type="ECO:0000259" key="2">
    <source>
        <dbReference type="Pfam" id="PF00501"/>
    </source>
</evidence>
<dbReference type="AlphaFoldDB" id="A0A9P5PRE0"/>
<accession>A0A9P5PRE0</accession>
<dbReference type="OrthoDB" id="429813at2759"/>
<sequence length="539" mass="60475">MLPLLSHLTNIEDAASRFPARVAFKIPNVNPQTDEIEYWTDITFHQFFLDIQHLARYWYHALRETSKIPQRSVIALCLVGYKYLDLVHVYAISRAGYIPQLINLFQNADYSVIQGPIEQANTRALIYESIYSHTVRDIPIPSFTTVTLACPTSDYLLPDLPDVTGSDLAIIFQTSGSTSGKSKIVPCNYSWLDGVVRKATIGPRSSGKLDVVCWRGSIGYIAQFASLIATVYHTSCMVQYKRGQPSTSEVVDIINRCKMNKLFMFPHFLEKHIRASRTDPETLRALSSMDEIIFTGASFGSPEDEEWAWKNGMNIVNAFGTTECGGLVLVSEGLRKSRQNFLRRFPGSPLVKFVPISDDSDLMELVIPADAPECPDVSLRSSDGNFHTNDLFREVEPGQYVFCGRNDDWFNMQNCSLCDTKAIEDNVRTLCGDIISDCVVVGNGRPSPVLVVEASSTSTTATHTAPVSTEIELKNEIYRRIHPFNASRYLHERIASPDMIFIVPLGTLPRTMSKGTVRRRIVEDMVKEKLDQLFANNSI</sequence>
<dbReference type="PANTHER" id="PTHR43201">
    <property type="entry name" value="ACYL-COA SYNTHETASE"/>
    <property type="match status" value="1"/>
</dbReference>
<dbReference type="InterPro" id="IPR000873">
    <property type="entry name" value="AMP-dep_synth/lig_dom"/>
</dbReference>
<dbReference type="Pfam" id="PF00501">
    <property type="entry name" value="AMP-binding"/>
    <property type="match status" value="1"/>
</dbReference>
<name>A0A9P5PRE0_9AGAR</name>
<feature type="domain" description="AMP-dependent synthetase/ligase" evidence="2">
    <location>
        <begin position="12"/>
        <end position="333"/>
    </location>
</feature>
<gene>
    <name evidence="3" type="ORF">BDP27DRAFT_1323044</name>
</gene>
<organism evidence="3 4">
    <name type="scientific">Rhodocollybia butyracea</name>
    <dbReference type="NCBI Taxonomy" id="206335"/>
    <lineage>
        <taxon>Eukaryota</taxon>
        <taxon>Fungi</taxon>
        <taxon>Dikarya</taxon>
        <taxon>Basidiomycota</taxon>
        <taxon>Agaricomycotina</taxon>
        <taxon>Agaricomycetes</taxon>
        <taxon>Agaricomycetidae</taxon>
        <taxon>Agaricales</taxon>
        <taxon>Marasmiineae</taxon>
        <taxon>Omphalotaceae</taxon>
        <taxon>Rhodocollybia</taxon>
    </lineage>
</organism>
<proteinExistence type="inferred from homology"/>
<dbReference type="PANTHER" id="PTHR43201:SF8">
    <property type="entry name" value="ACYL-COA SYNTHETASE FAMILY MEMBER 3"/>
    <property type="match status" value="1"/>
</dbReference>
<comment type="caution">
    <text evidence="3">The sequence shown here is derived from an EMBL/GenBank/DDBJ whole genome shotgun (WGS) entry which is preliminary data.</text>
</comment>
<dbReference type="EMBL" id="JADNRY010000037">
    <property type="protein sequence ID" value="KAF9070814.1"/>
    <property type="molecule type" value="Genomic_DNA"/>
</dbReference>
<dbReference type="GO" id="GO:0006631">
    <property type="term" value="P:fatty acid metabolic process"/>
    <property type="evidence" value="ECO:0007669"/>
    <property type="project" value="TreeGrafter"/>
</dbReference>
<dbReference type="Pfam" id="PF23562">
    <property type="entry name" value="AMP-binding_C_3"/>
    <property type="match status" value="1"/>
</dbReference>
<evidence type="ECO:0000256" key="1">
    <source>
        <dbReference type="ARBA" id="ARBA00006432"/>
    </source>
</evidence>
<evidence type="ECO:0000313" key="3">
    <source>
        <dbReference type="EMBL" id="KAF9070814.1"/>
    </source>
</evidence>
<evidence type="ECO:0000313" key="4">
    <source>
        <dbReference type="Proteomes" id="UP000772434"/>
    </source>
</evidence>
<protein>
    <recommendedName>
        <fullName evidence="2">AMP-dependent synthetase/ligase domain-containing protein</fullName>
    </recommendedName>
</protein>
<keyword evidence="4" id="KW-1185">Reference proteome</keyword>
<comment type="similarity">
    <text evidence="1">Belongs to the ATP-dependent AMP-binding enzyme family.</text>
</comment>
<dbReference type="InterPro" id="IPR042099">
    <property type="entry name" value="ANL_N_sf"/>
</dbReference>
<dbReference type="Proteomes" id="UP000772434">
    <property type="component" value="Unassembled WGS sequence"/>
</dbReference>
<dbReference type="SUPFAM" id="SSF56801">
    <property type="entry name" value="Acetyl-CoA synthetase-like"/>
    <property type="match status" value="1"/>
</dbReference>
<dbReference type="GO" id="GO:0031956">
    <property type="term" value="F:medium-chain fatty acid-CoA ligase activity"/>
    <property type="evidence" value="ECO:0007669"/>
    <property type="project" value="TreeGrafter"/>
</dbReference>
<dbReference type="Gene3D" id="3.40.50.12780">
    <property type="entry name" value="N-terminal domain of ligase-like"/>
    <property type="match status" value="1"/>
</dbReference>
<reference evidence="3" key="1">
    <citation type="submission" date="2020-11" db="EMBL/GenBank/DDBJ databases">
        <authorList>
            <consortium name="DOE Joint Genome Institute"/>
            <person name="Ahrendt S."/>
            <person name="Riley R."/>
            <person name="Andreopoulos W."/>
            <person name="Labutti K."/>
            <person name="Pangilinan J."/>
            <person name="Ruiz-Duenas F.J."/>
            <person name="Barrasa J.M."/>
            <person name="Sanchez-Garcia M."/>
            <person name="Camarero S."/>
            <person name="Miyauchi S."/>
            <person name="Serrano A."/>
            <person name="Linde D."/>
            <person name="Babiker R."/>
            <person name="Drula E."/>
            <person name="Ayuso-Fernandez I."/>
            <person name="Pacheco R."/>
            <person name="Padilla G."/>
            <person name="Ferreira P."/>
            <person name="Barriuso J."/>
            <person name="Kellner H."/>
            <person name="Castanera R."/>
            <person name="Alfaro M."/>
            <person name="Ramirez L."/>
            <person name="Pisabarro A.G."/>
            <person name="Kuo A."/>
            <person name="Tritt A."/>
            <person name="Lipzen A."/>
            <person name="He G."/>
            <person name="Yan M."/>
            <person name="Ng V."/>
            <person name="Cullen D."/>
            <person name="Martin F."/>
            <person name="Rosso M.-N."/>
            <person name="Henrissat B."/>
            <person name="Hibbett D."/>
            <person name="Martinez A.T."/>
            <person name="Grigoriev I.V."/>
        </authorList>
    </citation>
    <scope>NUCLEOTIDE SEQUENCE</scope>
    <source>
        <strain evidence="3">AH 40177</strain>
    </source>
</reference>